<dbReference type="RefSeq" id="WP_168884400.1">
    <property type="nucleotide sequence ID" value="NZ_JABAIL010000007.1"/>
</dbReference>
<sequence>MNTLEQIQQLNSDGQKVDVEYILDEDHYDLLMDLAESETDDEEEEIFKQMEGVPNLPIMASVIELWENTVGAVMIYKEFSEGTGITMSEKSELEEELCGELSNDFSRFTVIINNQVVRVQVKG</sequence>
<comment type="caution">
    <text evidence="1">The sequence shown here is derived from an EMBL/GenBank/DDBJ whole genome shotgun (WGS) entry which is preliminary data.</text>
</comment>
<proteinExistence type="predicted"/>
<protein>
    <submittedName>
        <fullName evidence="1">Uncharacterized protein</fullName>
    </submittedName>
</protein>
<accession>A0A7X8XXY7</accession>
<reference evidence="1 2" key="1">
    <citation type="submission" date="2020-04" db="EMBL/GenBank/DDBJ databases">
        <title>Flammeovirga sp. SR4, a novel species isolated from seawater.</title>
        <authorList>
            <person name="Wang X."/>
        </authorList>
    </citation>
    <scope>NUCLEOTIDE SEQUENCE [LARGE SCALE GENOMIC DNA]</scope>
    <source>
        <strain evidence="1 2">SR4</strain>
    </source>
</reference>
<dbReference type="AlphaFoldDB" id="A0A7X8XXY7"/>
<name>A0A7X8XXY7_9BACT</name>
<gene>
    <name evidence="1" type="ORF">HGP29_21005</name>
</gene>
<evidence type="ECO:0000313" key="1">
    <source>
        <dbReference type="EMBL" id="NLR93692.1"/>
    </source>
</evidence>
<organism evidence="1 2">
    <name type="scientific">Flammeovirga agarivorans</name>
    <dbReference type="NCBI Taxonomy" id="2726742"/>
    <lineage>
        <taxon>Bacteria</taxon>
        <taxon>Pseudomonadati</taxon>
        <taxon>Bacteroidota</taxon>
        <taxon>Cytophagia</taxon>
        <taxon>Cytophagales</taxon>
        <taxon>Flammeovirgaceae</taxon>
        <taxon>Flammeovirga</taxon>
    </lineage>
</organism>
<dbReference type="EMBL" id="JABAIL010000007">
    <property type="protein sequence ID" value="NLR93692.1"/>
    <property type="molecule type" value="Genomic_DNA"/>
</dbReference>
<evidence type="ECO:0000313" key="2">
    <source>
        <dbReference type="Proteomes" id="UP000585050"/>
    </source>
</evidence>
<dbReference type="Proteomes" id="UP000585050">
    <property type="component" value="Unassembled WGS sequence"/>
</dbReference>
<keyword evidence="2" id="KW-1185">Reference proteome</keyword>